<proteinExistence type="predicted"/>
<feature type="compositionally biased region" description="Polar residues" evidence="1">
    <location>
        <begin position="24"/>
        <end position="44"/>
    </location>
</feature>
<evidence type="ECO:0000256" key="1">
    <source>
        <dbReference type="SAM" id="MobiDB-lite"/>
    </source>
</evidence>
<keyword evidence="3" id="KW-1185">Reference proteome</keyword>
<reference evidence="2" key="2">
    <citation type="submission" date="2022-06" db="UniProtKB">
        <authorList>
            <consortium name="EnsemblMetazoa"/>
        </authorList>
    </citation>
    <scope>IDENTIFICATION</scope>
    <source>
        <strain evidence="2">DF5081</strain>
    </source>
</reference>
<evidence type="ECO:0000313" key="3">
    <source>
        <dbReference type="Proteomes" id="UP000005237"/>
    </source>
</evidence>
<reference evidence="3" key="1">
    <citation type="submission" date="2010-08" db="EMBL/GenBank/DDBJ databases">
        <authorList>
            <consortium name="Caenorhabditis japonica Sequencing Consortium"/>
            <person name="Wilson R.K."/>
        </authorList>
    </citation>
    <scope>NUCLEOTIDE SEQUENCE [LARGE SCALE GENOMIC DNA]</scope>
    <source>
        <strain evidence="3">DF5081</strain>
    </source>
</reference>
<dbReference type="AlphaFoldDB" id="A0A8R1IX68"/>
<evidence type="ECO:0000313" key="2">
    <source>
        <dbReference type="EnsemblMetazoa" id="CJA41751.1"/>
    </source>
</evidence>
<dbReference type="Proteomes" id="UP000005237">
    <property type="component" value="Unassembled WGS sequence"/>
</dbReference>
<protein>
    <submittedName>
        <fullName evidence="2">Uncharacterized protein</fullName>
    </submittedName>
</protein>
<sequence length="100" mass="11096">MDLLDKIEADMTKLRPVSVKKPQTPLNASPNAWNRQPSGSNTNIKPIEAVPEEKPKPLFFKPGTMPFISTGRIPKRDSKEIEGPNAKRWAGKTGNQAIVF</sequence>
<name>A0A8R1IX68_CAEJA</name>
<accession>A0A8R1IX68</accession>
<feature type="region of interest" description="Disordered" evidence="1">
    <location>
        <begin position="17"/>
        <end position="100"/>
    </location>
</feature>
<organism evidence="2 3">
    <name type="scientific">Caenorhabditis japonica</name>
    <dbReference type="NCBI Taxonomy" id="281687"/>
    <lineage>
        <taxon>Eukaryota</taxon>
        <taxon>Metazoa</taxon>
        <taxon>Ecdysozoa</taxon>
        <taxon>Nematoda</taxon>
        <taxon>Chromadorea</taxon>
        <taxon>Rhabditida</taxon>
        <taxon>Rhabditina</taxon>
        <taxon>Rhabditomorpha</taxon>
        <taxon>Rhabditoidea</taxon>
        <taxon>Rhabditidae</taxon>
        <taxon>Peloderinae</taxon>
        <taxon>Caenorhabditis</taxon>
    </lineage>
</organism>
<dbReference type="EnsemblMetazoa" id="CJA41751.1">
    <property type="protein sequence ID" value="CJA41751.1"/>
    <property type="gene ID" value="WBGene00217599"/>
</dbReference>